<proteinExistence type="predicted"/>
<organism evidence="1 2">
    <name type="scientific">Candidatus Flavonifractor intestinigallinarum</name>
    <dbReference type="NCBI Taxonomy" id="2838586"/>
    <lineage>
        <taxon>Bacteria</taxon>
        <taxon>Bacillati</taxon>
        <taxon>Bacillota</taxon>
        <taxon>Clostridia</taxon>
        <taxon>Eubacteriales</taxon>
        <taxon>Oscillospiraceae</taxon>
        <taxon>Flavonifractor</taxon>
    </lineage>
</organism>
<sequence length="100" mass="11314">MDSERSRLLELMEELAKCKANDAVKLAFLEEGELEEINRLDLTALTGFKRTDKGSIEVQLVDRLTVLKLLVELAGGQEEKAAEFFQAWERKAEEGAQEET</sequence>
<comment type="caution">
    <text evidence="1">The sequence shown here is derived from an EMBL/GenBank/DDBJ whole genome shotgun (WGS) entry which is preliminary data.</text>
</comment>
<reference evidence="1" key="1">
    <citation type="journal article" date="2021" name="PeerJ">
        <title>Extensive microbial diversity within the chicken gut microbiome revealed by metagenomics and culture.</title>
        <authorList>
            <person name="Gilroy R."/>
            <person name="Ravi A."/>
            <person name="Getino M."/>
            <person name="Pursley I."/>
            <person name="Horton D.L."/>
            <person name="Alikhan N.F."/>
            <person name="Baker D."/>
            <person name="Gharbi K."/>
            <person name="Hall N."/>
            <person name="Watson M."/>
            <person name="Adriaenssens E.M."/>
            <person name="Foster-Nyarko E."/>
            <person name="Jarju S."/>
            <person name="Secka A."/>
            <person name="Antonio M."/>
            <person name="Oren A."/>
            <person name="Chaudhuri R.R."/>
            <person name="La Ragione R."/>
            <person name="Hildebrand F."/>
            <person name="Pallen M.J."/>
        </authorList>
    </citation>
    <scope>NUCLEOTIDE SEQUENCE</scope>
    <source>
        <strain evidence="1">CHK192-8294</strain>
    </source>
</reference>
<evidence type="ECO:0000313" key="1">
    <source>
        <dbReference type="EMBL" id="HJB80782.1"/>
    </source>
</evidence>
<gene>
    <name evidence="1" type="ORF">H9712_07335</name>
</gene>
<dbReference type="Proteomes" id="UP000823921">
    <property type="component" value="Unassembled WGS sequence"/>
</dbReference>
<name>A0A9D2MM80_9FIRM</name>
<reference evidence="1" key="2">
    <citation type="submission" date="2021-04" db="EMBL/GenBank/DDBJ databases">
        <authorList>
            <person name="Gilroy R."/>
        </authorList>
    </citation>
    <scope>NUCLEOTIDE SEQUENCE</scope>
    <source>
        <strain evidence="1">CHK192-8294</strain>
    </source>
</reference>
<dbReference type="EMBL" id="DWXO01000070">
    <property type="protein sequence ID" value="HJB80782.1"/>
    <property type="molecule type" value="Genomic_DNA"/>
</dbReference>
<accession>A0A9D2MM80</accession>
<dbReference type="AlphaFoldDB" id="A0A9D2MM80"/>
<protein>
    <submittedName>
        <fullName evidence="1">XRE family transcriptional regulator</fullName>
    </submittedName>
</protein>
<evidence type="ECO:0000313" key="2">
    <source>
        <dbReference type="Proteomes" id="UP000823921"/>
    </source>
</evidence>